<dbReference type="OrthoDB" id="9776737at2"/>
<proteinExistence type="predicted"/>
<dbReference type="Proteomes" id="UP000192266">
    <property type="component" value="Unassembled WGS sequence"/>
</dbReference>
<dbReference type="AlphaFoldDB" id="A0A1W1UHD9"/>
<feature type="transmembrane region" description="Helical" evidence="1">
    <location>
        <begin position="281"/>
        <end position="302"/>
    </location>
</feature>
<keyword evidence="1" id="KW-0812">Transmembrane</keyword>
<dbReference type="STRING" id="645990.SAMN00120144_4331"/>
<feature type="transmembrane region" description="Helical" evidence="1">
    <location>
        <begin position="398"/>
        <end position="415"/>
    </location>
</feature>
<feature type="transmembrane region" description="Helical" evidence="1">
    <location>
        <begin position="15"/>
        <end position="33"/>
    </location>
</feature>
<accession>A0A1W1UHD9</accession>
<sequence>MNKYRINAVSLVKEYYKPAIVYTAWFGLVLFLMPRQSHFLDMPTFARWAVYSFECGLGNIYQLEEVNYLPFYPYLLHLYGQLAGSVAVIYSKIYWLKAITLLFDFIGAIVAVSFVQGTKKQFALSFWLLLNIAYLYNTLIWGQVDSIYTCFTFIAAALALRKQPIGSLVFYVLALNTKTQAIVFLPVLLLLWLPLWLQSARVLPLALLAAVGLQFVLLIPFIWLGEQNYLMTMLSNHTSTLFYFDVISWDSYNFWHLLAENHPATHRNDMLMVAGLTYRSWGLLLFCLSSAVVLLPLFILTVRNLFFRVQALRVEPSLVFLTCALVTICLCYFKTEMHSRYWHPAILFLAAYGFVSKRYALLFICSVAYTLNLEAAMQFLRKDLNIFLEWNPQFNSRFIASIYTLLLVLAVRELYSQFNFKEYLPRRV</sequence>
<keyword evidence="3" id="KW-1185">Reference proteome</keyword>
<dbReference type="EMBL" id="FWWW01000022">
    <property type="protein sequence ID" value="SMB80487.1"/>
    <property type="molecule type" value="Genomic_DNA"/>
</dbReference>
<evidence type="ECO:0000313" key="2">
    <source>
        <dbReference type="EMBL" id="SMB80487.1"/>
    </source>
</evidence>
<evidence type="ECO:0000313" key="3">
    <source>
        <dbReference type="Proteomes" id="UP000192266"/>
    </source>
</evidence>
<gene>
    <name evidence="2" type="ORF">SAMN00120144_4331</name>
</gene>
<keyword evidence="1" id="KW-1133">Transmembrane helix</keyword>
<feature type="transmembrane region" description="Helical" evidence="1">
    <location>
        <begin position="168"/>
        <end position="193"/>
    </location>
</feature>
<feature type="transmembrane region" description="Helical" evidence="1">
    <location>
        <begin position="122"/>
        <end position="140"/>
    </location>
</feature>
<evidence type="ECO:0000256" key="1">
    <source>
        <dbReference type="SAM" id="Phobius"/>
    </source>
</evidence>
<feature type="transmembrane region" description="Helical" evidence="1">
    <location>
        <begin position="94"/>
        <end position="115"/>
    </location>
</feature>
<feature type="transmembrane region" description="Helical" evidence="1">
    <location>
        <begin position="345"/>
        <end position="371"/>
    </location>
</feature>
<dbReference type="RefSeq" id="WP_084443258.1">
    <property type="nucleotide sequence ID" value="NZ_FWWW01000022.1"/>
</dbReference>
<keyword evidence="1" id="KW-0472">Membrane</keyword>
<reference evidence="2 3" key="1">
    <citation type="submission" date="2017-04" db="EMBL/GenBank/DDBJ databases">
        <authorList>
            <person name="Afonso C.L."/>
            <person name="Miller P.J."/>
            <person name="Scott M.A."/>
            <person name="Spackman E."/>
            <person name="Goraichik I."/>
            <person name="Dimitrov K.M."/>
            <person name="Suarez D.L."/>
            <person name="Swayne D.E."/>
        </authorList>
    </citation>
    <scope>NUCLEOTIDE SEQUENCE [LARGE SCALE GENOMIC DNA]</scope>
    <source>
        <strain evidence="2 3">DSM 11622</strain>
    </source>
</reference>
<feature type="transmembrane region" description="Helical" evidence="1">
    <location>
        <begin position="205"/>
        <end position="224"/>
    </location>
</feature>
<organism evidence="2 3">
    <name type="scientific">Hymenobacter roseosalivarius DSM 11622</name>
    <dbReference type="NCBI Taxonomy" id="645990"/>
    <lineage>
        <taxon>Bacteria</taxon>
        <taxon>Pseudomonadati</taxon>
        <taxon>Bacteroidota</taxon>
        <taxon>Cytophagia</taxon>
        <taxon>Cytophagales</taxon>
        <taxon>Hymenobacteraceae</taxon>
        <taxon>Hymenobacter</taxon>
    </lineage>
</organism>
<feature type="transmembrane region" description="Helical" evidence="1">
    <location>
        <begin position="314"/>
        <end position="333"/>
    </location>
</feature>
<name>A0A1W1UHD9_9BACT</name>
<protein>
    <submittedName>
        <fullName evidence="2">Uncharacterized protein</fullName>
    </submittedName>
</protein>